<keyword evidence="2" id="KW-0560">Oxidoreductase</keyword>
<evidence type="ECO:0000256" key="1">
    <source>
        <dbReference type="ARBA" id="ARBA00006484"/>
    </source>
</evidence>
<dbReference type="SUPFAM" id="SSF51735">
    <property type="entry name" value="NAD(P)-binding Rossmann-fold domains"/>
    <property type="match status" value="1"/>
</dbReference>
<proteinExistence type="inferred from homology"/>
<evidence type="ECO:0000313" key="3">
    <source>
        <dbReference type="EMBL" id="KZP00351.1"/>
    </source>
</evidence>
<dbReference type="EMBL" id="KV417269">
    <property type="protein sequence ID" value="KZP00351.1"/>
    <property type="molecule type" value="Genomic_DNA"/>
</dbReference>
<sequence>MSDIDIFASNGQDLPVTERHDIYAGIQPSKFHGSLAGKVVFVTGASRGIGAATARAFAQSGASVFLAARKIATLEDVKNGIDKDFPGAKVAYYPTDVVKAEEVKAAVEECIKAFGKIDIVISNSGAAENIRTLAQAEPDNWWWTWEVNVRGNFNVTHYTLPHLVKTHGYLIYVTSVGAQYIMPGLSAYQSTKHVLNRLAEFVLAEHDGDVKVFSFHPGGVKTEMSEAAGPEILKYCIDDVQLPAWTMVRLVQGEEDYLSGRFVSANWDLDEVLSQWKEPIVRDDALKNKLTVPKELHRK</sequence>
<dbReference type="AlphaFoldDB" id="A0A167QXL8"/>
<dbReference type="InterPro" id="IPR002347">
    <property type="entry name" value="SDR_fam"/>
</dbReference>
<evidence type="ECO:0000256" key="2">
    <source>
        <dbReference type="ARBA" id="ARBA00023002"/>
    </source>
</evidence>
<dbReference type="STRING" id="1330018.A0A167QXL8"/>
<dbReference type="InterPro" id="IPR036291">
    <property type="entry name" value="NAD(P)-bd_dom_sf"/>
</dbReference>
<dbReference type="PANTHER" id="PTHR42901:SF1">
    <property type="entry name" value="ALCOHOL DEHYDROGENASE"/>
    <property type="match status" value="1"/>
</dbReference>
<keyword evidence="4" id="KW-1185">Reference proteome</keyword>
<reference evidence="3 4" key="1">
    <citation type="journal article" date="2016" name="Mol. Biol. Evol.">
        <title>Comparative Genomics of Early-Diverging Mushroom-Forming Fungi Provides Insights into the Origins of Lignocellulose Decay Capabilities.</title>
        <authorList>
            <person name="Nagy L.G."/>
            <person name="Riley R."/>
            <person name="Tritt A."/>
            <person name="Adam C."/>
            <person name="Daum C."/>
            <person name="Floudas D."/>
            <person name="Sun H."/>
            <person name="Yadav J.S."/>
            <person name="Pangilinan J."/>
            <person name="Larsson K.H."/>
            <person name="Matsuura K."/>
            <person name="Barry K."/>
            <person name="Labutti K."/>
            <person name="Kuo R."/>
            <person name="Ohm R.A."/>
            <person name="Bhattacharya S.S."/>
            <person name="Shirouzu T."/>
            <person name="Yoshinaga Y."/>
            <person name="Martin F.M."/>
            <person name="Grigoriev I.V."/>
            <person name="Hibbett D.S."/>
        </authorList>
    </citation>
    <scope>NUCLEOTIDE SEQUENCE [LARGE SCALE GENOMIC DNA]</scope>
    <source>
        <strain evidence="3 4">TUFC12733</strain>
    </source>
</reference>
<dbReference type="PRINTS" id="PR00081">
    <property type="entry name" value="GDHRDH"/>
</dbReference>
<dbReference type="Gene3D" id="3.40.50.720">
    <property type="entry name" value="NAD(P)-binding Rossmann-like Domain"/>
    <property type="match status" value="1"/>
</dbReference>
<gene>
    <name evidence="3" type="ORF">CALVIDRAFT_560339</name>
</gene>
<dbReference type="Proteomes" id="UP000076738">
    <property type="component" value="Unassembled WGS sequence"/>
</dbReference>
<comment type="similarity">
    <text evidence="1">Belongs to the short-chain dehydrogenases/reductases (SDR) family.</text>
</comment>
<dbReference type="PANTHER" id="PTHR42901">
    <property type="entry name" value="ALCOHOL DEHYDROGENASE"/>
    <property type="match status" value="1"/>
</dbReference>
<dbReference type="GO" id="GO:0016491">
    <property type="term" value="F:oxidoreductase activity"/>
    <property type="evidence" value="ECO:0007669"/>
    <property type="project" value="UniProtKB-KW"/>
</dbReference>
<evidence type="ECO:0000313" key="4">
    <source>
        <dbReference type="Proteomes" id="UP000076738"/>
    </source>
</evidence>
<accession>A0A167QXL8</accession>
<dbReference type="Pfam" id="PF00106">
    <property type="entry name" value="adh_short"/>
    <property type="match status" value="1"/>
</dbReference>
<organism evidence="3 4">
    <name type="scientific">Calocera viscosa (strain TUFC12733)</name>
    <dbReference type="NCBI Taxonomy" id="1330018"/>
    <lineage>
        <taxon>Eukaryota</taxon>
        <taxon>Fungi</taxon>
        <taxon>Dikarya</taxon>
        <taxon>Basidiomycota</taxon>
        <taxon>Agaricomycotina</taxon>
        <taxon>Dacrymycetes</taxon>
        <taxon>Dacrymycetales</taxon>
        <taxon>Dacrymycetaceae</taxon>
        <taxon>Calocera</taxon>
    </lineage>
</organism>
<dbReference type="OrthoDB" id="1933717at2759"/>
<protein>
    <submittedName>
        <fullName evidence="3">NAD-P-binding protein</fullName>
    </submittedName>
</protein>
<dbReference type="CDD" id="cd05233">
    <property type="entry name" value="SDR_c"/>
    <property type="match status" value="1"/>
</dbReference>
<name>A0A167QXL8_CALVF</name>